<name>A0A1W6ZS68_9HYPH</name>
<dbReference type="EMBL" id="CP021112">
    <property type="protein sequence ID" value="ARQ00259.1"/>
    <property type="molecule type" value="Genomic_DNA"/>
</dbReference>
<sequence length="64" mass="7406">MKTACEIAEMIKVRLNIAGLDVTVETHPRHGWHATVVPRDNVWKYRNAVKRVCKEMQARYEIAA</sequence>
<evidence type="ECO:0000313" key="2">
    <source>
        <dbReference type="Proteomes" id="UP000194137"/>
    </source>
</evidence>
<gene>
    <name evidence="1" type="ORF">CAK95_15165</name>
</gene>
<keyword evidence="2" id="KW-1185">Reference proteome</keyword>
<accession>A0A1W6ZS68</accession>
<dbReference type="KEGG" id="psin:CAK95_15165"/>
<dbReference type="Proteomes" id="UP000194137">
    <property type="component" value="Chromosome"/>
</dbReference>
<evidence type="ECO:0000313" key="1">
    <source>
        <dbReference type="EMBL" id="ARQ00259.1"/>
    </source>
</evidence>
<proteinExistence type="predicted"/>
<protein>
    <submittedName>
        <fullName evidence="1">Uncharacterized protein</fullName>
    </submittedName>
</protein>
<organism evidence="1 2">
    <name type="scientific">Pseudorhodoplanes sinuspersici</name>
    <dbReference type="NCBI Taxonomy" id="1235591"/>
    <lineage>
        <taxon>Bacteria</taxon>
        <taxon>Pseudomonadati</taxon>
        <taxon>Pseudomonadota</taxon>
        <taxon>Alphaproteobacteria</taxon>
        <taxon>Hyphomicrobiales</taxon>
        <taxon>Pseudorhodoplanes</taxon>
    </lineage>
</organism>
<reference evidence="1 2" key="1">
    <citation type="submission" date="2017-05" db="EMBL/GenBank/DDBJ databases">
        <title>Full genome sequence of Pseudorhodoplanes sinuspersici.</title>
        <authorList>
            <person name="Dastgheib S.M.M."/>
            <person name="Shavandi M."/>
            <person name="Tirandaz H."/>
        </authorList>
    </citation>
    <scope>NUCLEOTIDE SEQUENCE [LARGE SCALE GENOMIC DNA]</scope>
    <source>
        <strain evidence="1 2">RIPI110</strain>
    </source>
</reference>
<dbReference type="AlphaFoldDB" id="A0A1W6ZS68"/>